<dbReference type="EMBL" id="VYZN01000017">
    <property type="protein sequence ID" value="KAE9537986.1"/>
    <property type="molecule type" value="Genomic_DNA"/>
</dbReference>
<reference evidence="3 4" key="1">
    <citation type="submission" date="2019-08" db="EMBL/GenBank/DDBJ databases">
        <title>The genome of the soybean aphid Biotype 1, its phylome, world population structure and adaptation to the North American continent.</title>
        <authorList>
            <person name="Giordano R."/>
            <person name="Donthu R.K."/>
            <person name="Hernandez A.G."/>
            <person name="Wright C.L."/>
            <person name="Zimin A.V."/>
        </authorList>
    </citation>
    <scope>NUCLEOTIDE SEQUENCE [LARGE SCALE GENOMIC DNA]</scope>
    <source>
        <tissue evidence="3">Whole aphids</tissue>
    </source>
</reference>
<sequence>MSNKNGQKSGLASPSTPKSTKRNLSSSSLSPLLNDKNPKKFVSTNRFAVLASEEDNLIEPDVMGNASNAIEESIIPTQHDNSRAPPFYVQDIKNVFAFKNTLIQLTGQNGFTCKSLPSFLIVHPQGRENFSTIAKHLMETDACFHTFMPSIYRPYKIVIRNLHHSTLISDISDALDELGHFISCVINISKNGHPLPLFFVDLKRNTNNKEVLSLSSILHTKIKVELPYRTKSGPPQCKNCQSYGHTAKYCHRPPRCIKCGKGHFSDTCTKDKSSLATCALCSGDHTSNYKGCPKYKALLKHRKVTPLVRRNPNTVLTSNILKPSPLPPKASYASVANPNNNPLLNNSTNDYIFSKFISDLSSLINPLISLLTAVLQKQSIP</sequence>
<protein>
    <recommendedName>
        <fullName evidence="2">Pre-C2HC domain-containing protein</fullName>
    </recommendedName>
</protein>
<organism evidence="3 4">
    <name type="scientific">Aphis glycines</name>
    <name type="common">Soybean aphid</name>
    <dbReference type="NCBI Taxonomy" id="307491"/>
    <lineage>
        <taxon>Eukaryota</taxon>
        <taxon>Metazoa</taxon>
        <taxon>Ecdysozoa</taxon>
        <taxon>Arthropoda</taxon>
        <taxon>Hexapoda</taxon>
        <taxon>Insecta</taxon>
        <taxon>Pterygota</taxon>
        <taxon>Neoptera</taxon>
        <taxon>Paraneoptera</taxon>
        <taxon>Hemiptera</taxon>
        <taxon>Sternorrhyncha</taxon>
        <taxon>Aphidomorpha</taxon>
        <taxon>Aphidoidea</taxon>
        <taxon>Aphididae</taxon>
        <taxon>Aphidini</taxon>
        <taxon>Aphis</taxon>
        <taxon>Aphis</taxon>
    </lineage>
</organism>
<evidence type="ECO:0000313" key="3">
    <source>
        <dbReference type="EMBL" id="KAE9537986.1"/>
    </source>
</evidence>
<proteinExistence type="predicted"/>
<dbReference type="AlphaFoldDB" id="A0A6G0TUP6"/>
<dbReference type="InterPro" id="IPR006579">
    <property type="entry name" value="Pre_C2HC_dom"/>
</dbReference>
<feature type="domain" description="Pre-C2HC" evidence="2">
    <location>
        <begin position="168"/>
        <end position="234"/>
    </location>
</feature>
<dbReference type="SMART" id="SM00596">
    <property type="entry name" value="PRE_C2HC"/>
    <property type="match status" value="1"/>
</dbReference>
<dbReference type="OrthoDB" id="6624230at2759"/>
<evidence type="ECO:0000256" key="1">
    <source>
        <dbReference type="SAM" id="MobiDB-lite"/>
    </source>
</evidence>
<evidence type="ECO:0000313" key="4">
    <source>
        <dbReference type="Proteomes" id="UP000475862"/>
    </source>
</evidence>
<evidence type="ECO:0000259" key="2">
    <source>
        <dbReference type="SMART" id="SM00596"/>
    </source>
</evidence>
<feature type="region of interest" description="Disordered" evidence="1">
    <location>
        <begin position="1"/>
        <end position="37"/>
    </location>
</feature>
<gene>
    <name evidence="3" type="ORF">AGLY_005958</name>
</gene>
<dbReference type="Pfam" id="PF07530">
    <property type="entry name" value="PRE_C2HC"/>
    <property type="match status" value="1"/>
</dbReference>
<dbReference type="Gene3D" id="4.10.60.10">
    <property type="entry name" value="Zinc finger, CCHC-type"/>
    <property type="match status" value="1"/>
</dbReference>
<name>A0A6G0TUP6_APHGL</name>
<feature type="compositionally biased region" description="Low complexity" evidence="1">
    <location>
        <begin position="24"/>
        <end position="33"/>
    </location>
</feature>
<dbReference type="GO" id="GO:0008270">
    <property type="term" value="F:zinc ion binding"/>
    <property type="evidence" value="ECO:0007669"/>
    <property type="project" value="InterPro"/>
</dbReference>
<dbReference type="InterPro" id="IPR036875">
    <property type="entry name" value="Znf_CCHC_sf"/>
</dbReference>
<dbReference type="SUPFAM" id="SSF57756">
    <property type="entry name" value="Retrovirus zinc finger-like domains"/>
    <property type="match status" value="1"/>
</dbReference>
<keyword evidence="4" id="KW-1185">Reference proteome</keyword>
<comment type="caution">
    <text evidence="3">The sequence shown here is derived from an EMBL/GenBank/DDBJ whole genome shotgun (WGS) entry which is preliminary data.</text>
</comment>
<accession>A0A6G0TUP6</accession>
<dbReference type="GO" id="GO:0003676">
    <property type="term" value="F:nucleic acid binding"/>
    <property type="evidence" value="ECO:0007669"/>
    <property type="project" value="InterPro"/>
</dbReference>
<feature type="compositionally biased region" description="Polar residues" evidence="1">
    <location>
        <begin position="1"/>
        <end position="18"/>
    </location>
</feature>
<dbReference type="Proteomes" id="UP000475862">
    <property type="component" value="Unassembled WGS sequence"/>
</dbReference>